<dbReference type="InterPro" id="IPR035986">
    <property type="entry name" value="PKD_dom_sf"/>
</dbReference>
<dbReference type="PROSITE" id="PS50093">
    <property type="entry name" value="PKD"/>
    <property type="match status" value="1"/>
</dbReference>
<organism evidence="3 4">
    <name type="scientific">Belliella aquatica</name>
    <dbReference type="NCBI Taxonomy" id="1323734"/>
    <lineage>
        <taxon>Bacteria</taxon>
        <taxon>Pseudomonadati</taxon>
        <taxon>Bacteroidota</taxon>
        <taxon>Cytophagia</taxon>
        <taxon>Cytophagales</taxon>
        <taxon>Cyclobacteriaceae</taxon>
        <taxon>Belliella</taxon>
    </lineage>
</organism>
<proteinExistence type="predicted"/>
<protein>
    <recommendedName>
        <fullName evidence="2">PKD domain-containing protein</fullName>
    </recommendedName>
</protein>
<sequence>MNQFIISCTSSHKSFVLKTLPVIVFLSFVFIISSNIYAQTSDPNIPDTNGVVTSIVSDGQHIYVAGDFTEVGGVPRELVARLLLDGTLDTSWDSPLGGANGGQIQTMSIDTFTQELLIGGFIPSGKTGVDENGTEQMLANRTARIDLSTGAYLGSLTGFPNFNLSGGIIADENFVYVAGSNGQTAKLDRNNNYNSVSWNLSFIGNSSAFHRDGDALYVNAFEIVQGTFSNKNLAKTDLLGTVDESFKPAINRIVNAITTDDNYVYIGGDFTLVNGTSVNYVARLDKTTGQLDESWLPAANGRVYAISLTENHVYIGGTSTLIKVDKTTGANDPDWSASVSNNVNSILVQDEDILIGGNFNFLIDGATVKRNLAKILPSQNFAPFITTWEVASGDLSIYIPTGSYTYDFTIDWGDGTTETISGIDPTPSHTYASAGTYTVEISETFPWMTHLDQADAANATKLITVEQWGDIAWGNMSGMFKNASNLTYNAQDSPDLSSVSDMSFMFDGASSFNGAIGSWDVSNVTNMLLMFKDASSFNQDIGNWDMSKVVITAGMFLGASSFNQDIGNWDVSACTDMTAMFQMASAFNQNIGGWDVSNVFNMNNMFGQATAFNGAIGSWGARTSKVTNMAGMFFQASAFNQDISSWDVSSVTSMQGMFGEATAFNQNIGSWDVSNVTDMNGMFAQATAFNGAIGSWAEKVSNVTNMSAMFFKASTFNQDINNWNVSNVTNMAGMFSEASAFNQPLGSWDVSKVTNMFNMFQAATVFNGAIGTWSEKTSNVTNMAGMFFQAGAFNQKISSWDVSSVTTMQGMFSEASAFNQFLESWDVSKVTNMNNMFQGATAFNQPIGLWDVSNVDNMMGMFFDASAFNQDLSQWNVSRSTDLTGMFGDAIAFNQDLSDWDVSNVTNMSGMLINSGLSTANYDSLLEGWSQLTLQNNVTLDANGLTYSCDDGYAARQSIIDAYGWTFNGDNSIDNVEPTVSVKDITVELDINGQVVITADQIDNGSSDNCTPEAELTFTLSQDTFTEIDTYTVTLTVKDIAGNTAMKDFTVIVEAADISNLTVASITDKTYTGNEIEPTIVVQGGNTTLVEGIDFELTYSNNINVGTATVTISGIGNFSGTTSQTFVIRKAPLTITVDDKQKTYGEANPALTFTYTGLVNSDIKVATEPSISTTATAGSNVGTYPITLIAGSDQNYAITLVNGTLTIGQKALTIIADDKQKVYGEANPALTFSYTGLVNGDEKAATEPSIATTATASSNFGTYPITLIGAADVNYDITLKAGELEVTKSTLTITADNKFKAFGQENPVLSFTYSGLVNGDKKAATEPSIATTATAISNVGTYPITLEGAADANYNITLKAGELEVTKATLTITADNKSKVYGQENPVLSFTYSGLVNGDEKVATEPSISTTATASSNVGIYPIILEGAADTNYDITLKAGELEVTKATLMLTAEDKSKVYGEANPALTFIYSGLVNGDTQVATEPGITTTATASSNVGTYPITLSGGVDANYDITLVDGTLTVGQKAVTITAEDKNKVYGEANQALIFTYTGLVNGDTQVATEPSIATTATVSSNVGTYPITLSGGLDANYDITLVDGTLTVGQKAVTITAENKSKVYGEANPALTFTYSGLVNGDEKLATEPSISTTATASSNVGTYLITLAGDVDANYNITLVDGELEVTQATLTITADEGQSKIFGTADPVLSYSATGFAAGDDEQVLTGTLTRDVGEVIGTYPINLGSLAAGGNYQIVYTSADFEIIPAVIESVMQPAPIETVWGVYPGLPSTVTVMTTDGQFLSLPITWDLQALYVFGNGEYPLTATINLPSGILNTEALTVEIVVTVLPKPAQENILLDNNSFEAEAGQNFIAVGNLTVIDPIDNQHDISLADLAFDNVYFQINNGTLFWNSAERADGRTEFKVLVRVQDRDGNILEKEFTIIRNRTSVSNIEIFNTFTPDGDNVNDTWGIKELRFYDGVRIQIFDRGGERMFYTENPDVRWDGTFKGKELPIGTYYWTIEVGETGEVRKGMLNLLRK</sequence>
<dbReference type="Pfam" id="PF07532">
    <property type="entry name" value="Big_4"/>
    <property type="match status" value="1"/>
</dbReference>
<gene>
    <name evidence="3" type="ORF">GCM10010993_34800</name>
</gene>
<dbReference type="InterPro" id="IPR013783">
    <property type="entry name" value="Ig-like_fold"/>
</dbReference>
<dbReference type="CDD" id="cd00146">
    <property type="entry name" value="PKD"/>
    <property type="match status" value="1"/>
</dbReference>
<feature type="domain" description="PKD" evidence="2">
    <location>
        <begin position="401"/>
        <end position="442"/>
    </location>
</feature>
<dbReference type="InterPro" id="IPR011889">
    <property type="entry name" value="Liste_lipo_26"/>
</dbReference>
<dbReference type="Gene3D" id="3.30.160.710">
    <property type="match status" value="8"/>
</dbReference>
<dbReference type="EMBL" id="BMFD01000021">
    <property type="protein sequence ID" value="GGC53402.1"/>
    <property type="molecule type" value="Genomic_DNA"/>
</dbReference>
<dbReference type="Gene3D" id="2.60.40.10">
    <property type="entry name" value="Immunoglobulins"/>
    <property type="match status" value="1"/>
</dbReference>
<keyword evidence="1" id="KW-0812">Transmembrane</keyword>
<accession>A0ABQ1N456</accession>
<dbReference type="Gene3D" id="2.80.10.50">
    <property type="match status" value="1"/>
</dbReference>
<evidence type="ECO:0000313" key="3">
    <source>
        <dbReference type="EMBL" id="GGC53402.1"/>
    </source>
</evidence>
<dbReference type="InterPro" id="IPR041286">
    <property type="entry name" value="MBG_2"/>
</dbReference>
<feature type="transmembrane region" description="Helical" evidence="1">
    <location>
        <begin position="20"/>
        <end position="38"/>
    </location>
</feature>
<dbReference type="Proteomes" id="UP000635885">
    <property type="component" value="Unassembled WGS sequence"/>
</dbReference>
<keyword evidence="4" id="KW-1185">Reference proteome</keyword>
<comment type="caution">
    <text evidence="3">The sequence shown here is derived from an EMBL/GenBank/DDBJ whole genome shotgun (WGS) entry which is preliminary data.</text>
</comment>
<dbReference type="SUPFAM" id="SSF49299">
    <property type="entry name" value="PKD domain"/>
    <property type="match status" value="1"/>
</dbReference>
<dbReference type="Pfam" id="PF18676">
    <property type="entry name" value="MBG_2"/>
    <property type="match status" value="8"/>
</dbReference>
<dbReference type="InterPro" id="IPR026341">
    <property type="entry name" value="T9SS_type_B"/>
</dbReference>
<name>A0ABQ1N456_9BACT</name>
<dbReference type="Pfam" id="PF03382">
    <property type="entry name" value="DUF285"/>
    <property type="match status" value="4"/>
</dbReference>
<dbReference type="InterPro" id="IPR013431">
    <property type="entry name" value="Delta_60_rpt"/>
</dbReference>
<keyword evidence="1" id="KW-1133">Transmembrane helix</keyword>
<keyword evidence="1" id="KW-0472">Membrane</keyword>
<dbReference type="NCBIfam" id="TIGR04131">
    <property type="entry name" value="Bac_Flav_CTERM"/>
    <property type="match status" value="1"/>
</dbReference>
<dbReference type="RefSeq" id="WP_188444389.1">
    <property type="nucleotide sequence ID" value="NZ_BMFD01000021.1"/>
</dbReference>
<dbReference type="InterPro" id="IPR005046">
    <property type="entry name" value="DUF285"/>
</dbReference>
<dbReference type="NCBIfam" id="TIGR02167">
    <property type="entry name" value="Liste_lipo_26"/>
    <property type="match status" value="5"/>
</dbReference>
<dbReference type="Pfam" id="PF13585">
    <property type="entry name" value="CHU_C"/>
    <property type="match status" value="1"/>
</dbReference>
<dbReference type="InterPro" id="IPR000601">
    <property type="entry name" value="PKD_dom"/>
</dbReference>
<evidence type="ECO:0000256" key="1">
    <source>
        <dbReference type="SAM" id="Phobius"/>
    </source>
</evidence>
<reference evidence="4" key="1">
    <citation type="journal article" date="2019" name="Int. J. Syst. Evol. Microbiol.">
        <title>The Global Catalogue of Microorganisms (GCM) 10K type strain sequencing project: providing services to taxonomists for standard genome sequencing and annotation.</title>
        <authorList>
            <consortium name="The Broad Institute Genomics Platform"/>
            <consortium name="The Broad Institute Genome Sequencing Center for Infectious Disease"/>
            <person name="Wu L."/>
            <person name="Ma J."/>
        </authorList>
    </citation>
    <scope>NUCLEOTIDE SEQUENCE [LARGE SCALE GENOMIC DNA]</scope>
    <source>
        <strain evidence="4">CGMCC 1.12479</strain>
    </source>
</reference>
<dbReference type="Pfam" id="PF17164">
    <property type="entry name" value="DUF5122"/>
    <property type="match status" value="2"/>
</dbReference>
<evidence type="ECO:0000259" key="2">
    <source>
        <dbReference type="PROSITE" id="PS50093"/>
    </source>
</evidence>
<evidence type="ECO:0000313" key="4">
    <source>
        <dbReference type="Proteomes" id="UP000635885"/>
    </source>
</evidence>
<dbReference type="InterPro" id="IPR011081">
    <property type="entry name" value="Big_4"/>
</dbReference>